<feature type="transmembrane region" description="Helical" evidence="1">
    <location>
        <begin position="36"/>
        <end position="63"/>
    </location>
</feature>
<dbReference type="OrthoDB" id="1263058at2"/>
<dbReference type="AlphaFoldDB" id="A0A1N7QHH8"/>
<feature type="transmembrane region" description="Helical" evidence="1">
    <location>
        <begin position="75"/>
        <end position="93"/>
    </location>
</feature>
<proteinExistence type="predicted"/>
<keyword evidence="1" id="KW-0812">Transmembrane</keyword>
<dbReference type="STRING" id="373672.SAMN05421785_111118"/>
<name>A0A1N7QHH8_9FLAO</name>
<gene>
    <name evidence="2" type="ORF">SAMN05421785_111118</name>
</gene>
<reference evidence="2 3" key="1">
    <citation type="submission" date="2017-01" db="EMBL/GenBank/DDBJ databases">
        <authorList>
            <person name="Mah S.A."/>
            <person name="Swanson W.J."/>
            <person name="Moy G.W."/>
            <person name="Vacquier V.D."/>
        </authorList>
    </citation>
    <scope>NUCLEOTIDE SEQUENCE [LARGE SCALE GENOMIC DNA]</scope>
    <source>
        <strain evidence="2 3">DSM 18014</strain>
    </source>
</reference>
<organism evidence="2 3">
    <name type="scientific">Chryseobacterium gambrini</name>
    <dbReference type="NCBI Taxonomy" id="373672"/>
    <lineage>
        <taxon>Bacteria</taxon>
        <taxon>Pseudomonadati</taxon>
        <taxon>Bacteroidota</taxon>
        <taxon>Flavobacteriia</taxon>
        <taxon>Flavobacteriales</taxon>
        <taxon>Weeksellaceae</taxon>
        <taxon>Chryseobacterium group</taxon>
        <taxon>Chryseobacterium</taxon>
    </lineage>
</organism>
<keyword evidence="1" id="KW-1133">Transmembrane helix</keyword>
<evidence type="ECO:0000313" key="3">
    <source>
        <dbReference type="Proteomes" id="UP000185781"/>
    </source>
</evidence>
<protein>
    <submittedName>
        <fullName evidence="2">Uncharacterized protein</fullName>
    </submittedName>
</protein>
<sequence>MERVKFSPVGKSLFLISWLLGTIILLTFWISESWFFVWLGFYYVVIAIVVNMIVFCSELLTFLTDVSDKKSHGNSALLILLNIPIAAFYFIIFTNI</sequence>
<accession>A0A1N7QHH8</accession>
<feature type="transmembrane region" description="Helical" evidence="1">
    <location>
        <begin position="12"/>
        <end position="30"/>
    </location>
</feature>
<evidence type="ECO:0000256" key="1">
    <source>
        <dbReference type="SAM" id="Phobius"/>
    </source>
</evidence>
<dbReference type="EMBL" id="FTOV01000011">
    <property type="protein sequence ID" value="SIT21967.1"/>
    <property type="molecule type" value="Genomic_DNA"/>
</dbReference>
<keyword evidence="1" id="KW-0472">Membrane</keyword>
<dbReference type="Proteomes" id="UP000185781">
    <property type="component" value="Unassembled WGS sequence"/>
</dbReference>
<dbReference type="RefSeq" id="WP_076395192.1">
    <property type="nucleotide sequence ID" value="NZ_FTOV01000011.1"/>
</dbReference>
<evidence type="ECO:0000313" key="2">
    <source>
        <dbReference type="EMBL" id="SIT21967.1"/>
    </source>
</evidence>